<feature type="signal peptide" evidence="2">
    <location>
        <begin position="1"/>
        <end position="18"/>
    </location>
</feature>
<accession>A0AA39QWV7</accession>
<feature type="compositionally biased region" description="Pro residues" evidence="1">
    <location>
        <begin position="92"/>
        <end position="101"/>
    </location>
</feature>
<keyword evidence="4" id="KW-1185">Reference proteome</keyword>
<proteinExistence type="predicted"/>
<evidence type="ECO:0000256" key="1">
    <source>
        <dbReference type="SAM" id="MobiDB-lite"/>
    </source>
</evidence>
<evidence type="ECO:0000313" key="3">
    <source>
        <dbReference type="EMBL" id="KAK0509769.1"/>
    </source>
</evidence>
<evidence type="ECO:0000313" key="4">
    <source>
        <dbReference type="Proteomes" id="UP001166286"/>
    </source>
</evidence>
<feature type="region of interest" description="Disordered" evidence="1">
    <location>
        <begin position="43"/>
        <end position="102"/>
    </location>
</feature>
<dbReference type="EMBL" id="JAFEKC020000018">
    <property type="protein sequence ID" value="KAK0509769.1"/>
    <property type="molecule type" value="Genomic_DNA"/>
</dbReference>
<gene>
    <name evidence="3" type="ORF">JMJ35_008163</name>
</gene>
<reference evidence="3" key="1">
    <citation type="submission" date="2023-03" db="EMBL/GenBank/DDBJ databases">
        <title>Complete genome of Cladonia borealis.</title>
        <authorList>
            <person name="Park H."/>
        </authorList>
    </citation>
    <scope>NUCLEOTIDE SEQUENCE</scope>
    <source>
        <strain evidence="3">ANT050790</strain>
    </source>
</reference>
<comment type="caution">
    <text evidence="3">The sequence shown here is derived from an EMBL/GenBank/DDBJ whole genome shotgun (WGS) entry which is preliminary data.</text>
</comment>
<feature type="chain" id="PRO_5041300433" description="Exo-alpha-sialidase" evidence="2">
    <location>
        <begin position="19"/>
        <end position="488"/>
    </location>
</feature>
<sequence>MKLSVLAIFIALWVSVLAAAWGNDYQGGDNDDDHYHCHHHRGDDGNDHQDCNHQTGHATPVFGRTLSGTPYPPSPRANEPDDDEPGSVIPNPGGPIVPSSPPVNFRFMGAGNNGTNPPIPRAKRQSCGGSGIVFDTSTAFDSDTDIGVNGSPAEPSGAKSGNVIFSTSNWIAAISTDGGATFTVIDPTVYAGPANPATDGGFCCDQVVQYLPSIDRFVWLLQYTNTNNSNSALNVNRLRLITFHPSDVDTKGINSWIYMDILSSNGWFDYGELGVGTTQLYLSTTLYGPTRGLVVFRIPIEALNVVGSLTYRQTNVNDGTVAQGSRLSQNPDDTVFWAGHSDPGTTVRVFKWTESSTSYSWNDLTIDSWPSNTSNFVSTCPGNRTTNWLFVNSANNIIGSTRRSNNEVWFGWNANSGGGFPNPHAQVVQVNVADWPSISKIKQWQIWNPNFAFAFPYFYTSSECDDVGLAVVFGGGSFNPSSALVVLS</sequence>
<keyword evidence="2" id="KW-0732">Signal</keyword>
<dbReference type="Proteomes" id="UP001166286">
    <property type="component" value="Unassembled WGS sequence"/>
</dbReference>
<protein>
    <recommendedName>
        <fullName evidence="5">Exo-alpha-sialidase</fullName>
    </recommendedName>
</protein>
<organism evidence="3 4">
    <name type="scientific">Cladonia borealis</name>
    <dbReference type="NCBI Taxonomy" id="184061"/>
    <lineage>
        <taxon>Eukaryota</taxon>
        <taxon>Fungi</taxon>
        <taxon>Dikarya</taxon>
        <taxon>Ascomycota</taxon>
        <taxon>Pezizomycotina</taxon>
        <taxon>Lecanoromycetes</taxon>
        <taxon>OSLEUM clade</taxon>
        <taxon>Lecanoromycetidae</taxon>
        <taxon>Lecanorales</taxon>
        <taxon>Lecanorineae</taxon>
        <taxon>Cladoniaceae</taxon>
        <taxon>Cladonia</taxon>
    </lineage>
</organism>
<name>A0AA39QWV7_9LECA</name>
<dbReference type="AlphaFoldDB" id="A0AA39QWV7"/>
<evidence type="ECO:0008006" key="5">
    <source>
        <dbReference type="Google" id="ProtNLM"/>
    </source>
</evidence>
<evidence type="ECO:0000256" key="2">
    <source>
        <dbReference type="SAM" id="SignalP"/>
    </source>
</evidence>